<dbReference type="AlphaFoldDB" id="A0A843X5V1"/>
<organism evidence="6 7">
    <name type="scientific">Colocasia esculenta</name>
    <name type="common">Wild taro</name>
    <name type="synonym">Arum esculentum</name>
    <dbReference type="NCBI Taxonomy" id="4460"/>
    <lineage>
        <taxon>Eukaryota</taxon>
        <taxon>Viridiplantae</taxon>
        <taxon>Streptophyta</taxon>
        <taxon>Embryophyta</taxon>
        <taxon>Tracheophyta</taxon>
        <taxon>Spermatophyta</taxon>
        <taxon>Magnoliopsida</taxon>
        <taxon>Liliopsida</taxon>
        <taxon>Araceae</taxon>
        <taxon>Aroideae</taxon>
        <taxon>Colocasieae</taxon>
        <taxon>Colocasia</taxon>
    </lineage>
</organism>
<dbReference type="InterPro" id="IPR044533">
    <property type="entry name" value="FLZ1/2/3"/>
</dbReference>
<evidence type="ECO:0000256" key="2">
    <source>
        <dbReference type="ARBA" id="ARBA00022723"/>
    </source>
</evidence>
<evidence type="ECO:0000256" key="1">
    <source>
        <dbReference type="ARBA" id="ARBA00009374"/>
    </source>
</evidence>
<evidence type="ECO:0000256" key="3">
    <source>
        <dbReference type="PROSITE-ProRule" id="PRU01131"/>
    </source>
</evidence>
<comment type="similarity">
    <text evidence="1">Belongs to the FLZ family.</text>
</comment>
<keyword evidence="7" id="KW-1185">Reference proteome</keyword>
<keyword evidence="2" id="KW-0479">Metal-binding</keyword>
<evidence type="ECO:0000259" key="5">
    <source>
        <dbReference type="PROSITE" id="PS51795"/>
    </source>
</evidence>
<evidence type="ECO:0000313" key="7">
    <source>
        <dbReference type="Proteomes" id="UP000652761"/>
    </source>
</evidence>
<feature type="domain" description="FLZ-type" evidence="5">
    <location>
        <begin position="94"/>
        <end position="138"/>
    </location>
</feature>
<evidence type="ECO:0000313" key="6">
    <source>
        <dbReference type="EMBL" id="MQM14891.1"/>
    </source>
</evidence>
<name>A0A843X5V1_COLES</name>
<proteinExistence type="inferred from homology"/>
<evidence type="ECO:0000256" key="4">
    <source>
        <dbReference type="SAM" id="MobiDB-lite"/>
    </source>
</evidence>
<reference evidence="6" key="1">
    <citation type="submission" date="2017-07" db="EMBL/GenBank/DDBJ databases">
        <title>Taro Niue Genome Assembly and Annotation.</title>
        <authorList>
            <person name="Atibalentja N."/>
            <person name="Keating K."/>
            <person name="Fields C.J."/>
        </authorList>
    </citation>
    <scope>NUCLEOTIDE SEQUENCE</scope>
    <source>
        <strain evidence="6">Niue_2</strain>
        <tissue evidence="6">Leaf</tissue>
    </source>
</reference>
<dbReference type="OrthoDB" id="1927223at2759"/>
<accession>A0A843X5V1</accession>
<comment type="caution">
    <text evidence="6">The sequence shown here is derived from an EMBL/GenBank/DDBJ whole genome shotgun (WGS) entry which is preliminary data.</text>
</comment>
<dbReference type="PANTHER" id="PTHR46057:SF9">
    <property type="entry name" value="FCS-LIKE ZINC FINGER 1"/>
    <property type="match status" value="1"/>
</dbReference>
<dbReference type="PROSITE" id="PS51795">
    <property type="entry name" value="ZF_FLZ"/>
    <property type="match status" value="1"/>
</dbReference>
<sequence length="181" mass="20062">MFALGHRRHSTPPRPPGGLCAQRKRGRKWREDEGRTQEPVAPRSSKAMEIPNTASSSSPVMRRQLSCRALRPLSPRSAAIAFSFELPCEEAPRHFLDACALCRRPLGRARDIFMYRGDTPFCSEECRQEQIELDAAREEEEAGYRRRRRRGGGRHVGDPTAVAADVQSVPAGAAEPAAVAV</sequence>
<gene>
    <name evidence="6" type="ORF">Taro_047831</name>
</gene>
<feature type="region of interest" description="Disordered" evidence="4">
    <location>
        <begin position="138"/>
        <end position="169"/>
    </location>
</feature>
<protein>
    <recommendedName>
        <fullName evidence="5">FLZ-type domain-containing protein</fullName>
    </recommendedName>
</protein>
<dbReference type="GO" id="GO:0046872">
    <property type="term" value="F:metal ion binding"/>
    <property type="evidence" value="ECO:0007669"/>
    <property type="project" value="UniProtKB-KW"/>
</dbReference>
<feature type="region of interest" description="Disordered" evidence="4">
    <location>
        <begin position="1"/>
        <end position="60"/>
    </location>
</feature>
<feature type="zinc finger region" description="FLZ-type" evidence="3">
    <location>
        <begin position="94"/>
        <end position="138"/>
    </location>
</feature>
<dbReference type="Pfam" id="PF04570">
    <property type="entry name" value="zf-FLZ"/>
    <property type="match status" value="1"/>
</dbReference>
<dbReference type="Proteomes" id="UP000652761">
    <property type="component" value="Unassembled WGS sequence"/>
</dbReference>
<dbReference type="EMBL" id="NMUH01006276">
    <property type="protein sequence ID" value="MQM14891.1"/>
    <property type="molecule type" value="Genomic_DNA"/>
</dbReference>
<feature type="compositionally biased region" description="Basic residues" evidence="4">
    <location>
        <begin position="1"/>
        <end position="11"/>
    </location>
</feature>
<dbReference type="PANTHER" id="PTHR46057">
    <property type="entry name" value="FCS-LIKE ZINC FINGER 1-RELATED"/>
    <property type="match status" value="1"/>
</dbReference>
<dbReference type="InterPro" id="IPR007650">
    <property type="entry name" value="Zf-FLZ_dom"/>
</dbReference>